<dbReference type="PRINTS" id="PR00037">
    <property type="entry name" value="HTHLACR"/>
</dbReference>
<dbReference type="SUPFAM" id="SSF100950">
    <property type="entry name" value="NagB/RpiA/CoA transferase-like"/>
    <property type="match status" value="1"/>
</dbReference>
<dbReference type="InterPro" id="IPR050313">
    <property type="entry name" value="Carb_Metab_HTH_regulators"/>
</dbReference>
<dbReference type="InterPro" id="IPR001034">
    <property type="entry name" value="DeoR_HTH"/>
</dbReference>
<dbReference type="SMART" id="SM00420">
    <property type="entry name" value="HTH_DEOR"/>
    <property type="match status" value="1"/>
</dbReference>
<feature type="domain" description="HTH deoR-type" evidence="4">
    <location>
        <begin position="3"/>
        <end position="58"/>
    </location>
</feature>
<dbReference type="InterPro" id="IPR014036">
    <property type="entry name" value="DeoR-like_C"/>
</dbReference>
<proteinExistence type="predicted"/>
<dbReference type="PROSITE" id="PS51000">
    <property type="entry name" value="HTH_DEOR_2"/>
    <property type="match status" value="1"/>
</dbReference>
<dbReference type="RefSeq" id="WP_184244958.1">
    <property type="nucleotide sequence ID" value="NZ_JACHLR010000008.1"/>
</dbReference>
<keyword evidence="3" id="KW-0804">Transcription</keyword>
<evidence type="ECO:0000256" key="3">
    <source>
        <dbReference type="ARBA" id="ARBA00023163"/>
    </source>
</evidence>
<dbReference type="InterPro" id="IPR036390">
    <property type="entry name" value="WH_DNA-bd_sf"/>
</dbReference>
<dbReference type="EMBL" id="JACHLR010000008">
    <property type="protein sequence ID" value="MBB4858872.1"/>
    <property type="molecule type" value="Genomic_DNA"/>
</dbReference>
<dbReference type="Pfam" id="PF08220">
    <property type="entry name" value="HTH_DeoR"/>
    <property type="match status" value="1"/>
</dbReference>
<dbReference type="SUPFAM" id="SSF46785">
    <property type="entry name" value="Winged helix' DNA-binding domain"/>
    <property type="match status" value="1"/>
</dbReference>
<comment type="caution">
    <text evidence="5">The sequence shown here is derived from an EMBL/GenBank/DDBJ whole genome shotgun (WGS) entry which is preliminary data.</text>
</comment>
<keyword evidence="6" id="KW-1185">Reference proteome</keyword>
<dbReference type="SMART" id="SM01134">
    <property type="entry name" value="DeoRC"/>
    <property type="match status" value="1"/>
</dbReference>
<name>A0A7W7K9U2_9SPHN</name>
<evidence type="ECO:0000256" key="1">
    <source>
        <dbReference type="ARBA" id="ARBA00023015"/>
    </source>
</evidence>
<dbReference type="Pfam" id="PF00455">
    <property type="entry name" value="DeoRC"/>
    <property type="match status" value="1"/>
</dbReference>
<reference evidence="5 6" key="1">
    <citation type="submission" date="2020-08" db="EMBL/GenBank/DDBJ databases">
        <title>Functional genomics of gut bacteria from endangered species of beetles.</title>
        <authorList>
            <person name="Carlos-Shanley C."/>
        </authorList>
    </citation>
    <scope>NUCLEOTIDE SEQUENCE [LARGE SCALE GENOMIC DNA]</scope>
    <source>
        <strain evidence="5 6">S00245</strain>
    </source>
</reference>
<dbReference type="AlphaFoldDB" id="A0A7W7K9U2"/>
<evidence type="ECO:0000259" key="4">
    <source>
        <dbReference type="PROSITE" id="PS51000"/>
    </source>
</evidence>
<dbReference type="InterPro" id="IPR018356">
    <property type="entry name" value="Tscrpt_reg_HTH_DeoR_CS"/>
</dbReference>
<dbReference type="InterPro" id="IPR037171">
    <property type="entry name" value="NagB/RpiA_transferase-like"/>
</dbReference>
<keyword evidence="1" id="KW-0805">Transcription regulation</keyword>
<dbReference type="GO" id="GO:0003700">
    <property type="term" value="F:DNA-binding transcription factor activity"/>
    <property type="evidence" value="ECO:0007669"/>
    <property type="project" value="InterPro"/>
</dbReference>
<keyword evidence="2" id="KW-0238">DNA-binding</keyword>
<dbReference type="PANTHER" id="PTHR30363:SF55">
    <property type="entry name" value="HTH-TYPE TRANSCRIPTIONAL REGULATOR ULAR"/>
    <property type="match status" value="1"/>
</dbReference>
<evidence type="ECO:0000313" key="5">
    <source>
        <dbReference type="EMBL" id="MBB4858872.1"/>
    </source>
</evidence>
<dbReference type="PROSITE" id="PS00894">
    <property type="entry name" value="HTH_DEOR_1"/>
    <property type="match status" value="1"/>
</dbReference>
<dbReference type="PANTHER" id="PTHR30363">
    <property type="entry name" value="HTH-TYPE TRANSCRIPTIONAL REGULATOR SRLR-RELATED"/>
    <property type="match status" value="1"/>
</dbReference>
<evidence type="ECO:0000313" key="6">
    <source>
        <dbReference type="Proteomes" id="UP000555448"/>
    </source>
</evidence>
<gene>
    <name evidence="5" type="ORF">HNO88_002198</name>
</gene>
<evidence type="ECO:0000256" key="2">
    <source>
        <dbReference type="ARBA" id="ARBA00023125"/>
    </source>
</evidence>
<dbReference type="Proteomes" id="UP000555448">
    <property type="component" value="Unassembled WGS sequence"/>
</dbReference>
<accession>A0A7W7K9U2</accession>
<organism evidence="5 6">
    <name type="scientific">Novosphingobium chloroacetimidivorans</name>
    <dbReference type="NCBI Taxonomy" id="1428314"/>
    <lineage>
        <taxon>Bacteria</taxon>
        <taxon>Pseudomonadati</taxon>
        <taxon>Pseudomonadota</taxon>
        <taxon>Alphaproteobacteria</taxon>
        <taxon>Sphingomonadales</taxon>
        <taxon>Sphingomonadaceae</taxon>
        <taxon>Novosphingobium</taxon>
    </lineage>
</organism>
<protein>
    <submittedName>
        <fullName evidence="5">DeoR family ulaG and ulaABCDEF operon transcriptional repressor</fullName>
    </submittedName>
</protein>
<sequence>MHAEERERLILDAMGQSGFVSYRDLEGSLDASPATIRRDLTRLEERGRILRVHGGAKLVAADSPDKTDPGSLAGTPFSLSLAQNLARKQAIGKMAASLCRPGEGIMIDGGTTTLQMCPHLAGLNLQVLTNSLHIVDALLPQASTRILLPSGSVFREQNIILAPAGEDSMPAFHAPKLFMGSAAVGSRGVMQPDVILVAAERRLIDRAEEVILLVDSSKFRRSSGAIVCGLAEVDVLITDADIDEASRELVRSAGIRLMIAA</sequence>
<dbReference type="GO" id="GO:0003677">
    <property type="term" value="F:DNA binding"/>
    <property type="evidence" value="ECO:0007669"/>
    <property type="project" value="UniProtKB-KW"/>
</dbReference>